<reference evidence="5" key="1">
    <citation type="submission" date="2013-03" db="EMBL/GenBank/DDBJ databases">
        <title>Draft genome sequence of the hydrogen-ethanol-producing anaerobic alkalithermophilic Caloramator celere.</title>
        <authorList>
            <person name="Ciranna A."/>
            <person name="Larjo A."/>
            <person name="Kivisto A."/>
            <person name="Santala V."/>
            <person name="Roos C."/>
            <person name="Karp M."/>
        </authorList>
    </citation>
    <scope>NUCLEOTIDE SEQUENCE [LARGE SCALE GENOMIC DNA]</scope>
    <source>
        <strain evidence="5">DSM 8682</strain>
    </source>
</reference>
<dbReference type="EMBL" id="CAVN010000087">
    <property type="protein sequence ID" value="CDF57358.1"/>
    <property type="molecule type" value="Genomic_DNA"/>
</dbReference>
<evidence type="ECO:0000256" key="1">
    <source>
        <dbReference type="SAM" id="Phobius"/>
    </source>
</evidence>
<dbReference type="InterPro" id="IPR003607">
    <property type="entry name" value="HD/PDEase_dom"/>
</dbReference>
<dbReference type="Gene3D" id="1.10.3210.10">
    <property type="entry name" value="Hypothetical protein af1432"/>
    <property type="match status" value="1"/>
</dbReference>
<dbReference type="NCBIfam" id="TIGR00254">
    <property type="entry name" value="GGDEF"/>
    <property type="match status" value="1"/>
</dbReference>
<feature type="transmembrane region" description="Helical" evidence="1">
    <location>
        <begin position="32"/>
        <end position="51"/>
    </location>
</feature>
<dbReference type="RefSeq" id="WP_018660426.1">
    <property type="nucleotide sequence ID" value="NZ_HF952018.1"/>
</dbReference>
<dbReference type="Pfam" id="PF13487">
    <property type="entry name" value="HD_5"/>
    <property type="match status" value="1"/>
</dbReference>
<feature type="transmembrane region" description="Helical" evidence="1">
    <location>
        <begin position="151"/>
        <end position="169"/>
    </location>
</feature>
<comment type="caution">
    <text evidence="5">The sequence shown here is derived from an EMBL/GenBank/DDBJ whole genome shotgun (WGS) entry which is preliminary data.</text>
</comment>
<proteinExistence type="predicted"/>
<keyword evidence="1" id="KW-0472">Membrane</keyword>
<keyword evidence="1" id="KW-0812">Transmembrane</keyword>
<evidence type="ECO:0000313" key="5">
    <source>
        <dbReference type="EMBL" id="CDF57358.1"/>
    </source>
</evidence>
<feature type="transmembrane region" description="Helical" evidence="1">
    <location>
        <begin position="63"/>
        <end position="84"/>
    </location>
</feature>
<dbReference type="Proteomes" id="UP000014923">
    <property type="component" value="Unassembled WGS sequence"/>
</dbReference>
<evidence type="ECO:0000259" key="4">
    <source>
        <dbReference type="PROSITE" id="PS51832"/>
    </source>
</evidence>
<feature type="domain" description="GGDEF" evidence="2">
    <location>
        <begin position="348"/>
        <end position="477"/>
    </location>
</feature>
<dbReference type="PROSITE" id="PS50887">
    <property type="entry name" value="GGDEF"/>
    <property type="match status" value="1"/>
</dbReference>
<dbReference type="HOGENOM" id="CLU_402729_0_0_9"/>
<dbReference type="SMART" id="SM00471">
    <property type="entry name" value="HDc"/>
    <property type="match status" value="1"/>
</dbReference>
<feature type="transmembrane region" description="Helical" evidence="1">
    <location>
        <begin position="120"/>
        <end position="139"/>
    </location>
</feature>
<keyword evidence="1" id="KW-1133">Transmembrane helix</keyword>
<gene>
    <name evidence="5" type="ORF">TCEL_01272</name>
</gene>
<feature type="transmembrane region" description="Helical" evidence="1">
    <location>
        <begin position="287"/>
        <end position="308"/>
    </location>
</feature>
<dbReference type="eggNOG" id="COG2206">
    <property type="taxonomic scope" value="Bacteria"/>
</dbReference>
<dbReference type="PANTHER" id="PTHR45228">
    <property type="entry name" value="CYCLIC DI-GMP PHOSPHODIESTERASE TM_0186-RELATED"/>
    <property type="match status" value="1"/>
</dbReference>
<feature type="transmembrane region" description="Helical" evidence="1">
    <location>
        <begin position="181"/>
        <end position="200"/>
    </location>
</feature>
<dbReference type="Pfam" id="PF00990">
    <property type="entry name" value="GGDEF"/>
    <property type="match status" value="1"/>
</dbReference>
<dbReference type="InterPro" id="IPR052020">
    <property type="entry name" value="Cyclic_di-GMP/3'3'-cGAMP_PDE"/>
</dbReference>
<sequence length="683" mass="80270">MAKKRAVIGHLVLVMFVFAAFLISSMYYKHRYFINVVNSIQSIIYIIASLMCYKKYRDTKARYFLNLMMFLMFSLMGDLLYVFYGKRVYDLFYVVAYINVFLALDKLYKSLYLFKFNKSIVLDTLVVCYITIYTLLLYSSNNIIKEFTFDIVYVIFDILLLFYIVMNLLKMTSSVKIRRHVMYILSALMFYFVADLIYFIVDNEIKNLYTSFADILYIHTGLYVIFSIILLKKTDLYDTIVSLIKSSLKTKSLEIYFAWIYSILLLVFVISFTVINSNELNLTFNDIGVYIIIFSIMLFRMFSNIMYITANVKRYDDENTFDVLTKFYKREKLTDIINKINRFKSRAYPITLLMIDIDEMQVYNSIFGIEAGNLRIKLVADYINKYFGDDGICIRYGGDEFLIILLNKNEDVVNERLKQFEIYVEEQNKYVQNKINLTYYSLTFEEVSDLEKALYSLEMSLTRRRLSKKKIVNEMIEEKNRQQIEEQQIEVLKSFLKIVQLKDSYTEGHSTRVAEYAALIAKYMKLSDYEIKKIYTAGVLHDIGKVLIPTEILNKNGPLNEEEKNIMSKHPVYGYEIVSSLNILKEVAPLIKYHHERYSIGENGHSGYPNEKHGEDIPIGARILAVADSFDAMITDRPYRKGMPIEKAVNILREEAGKQFDPQIVNIFTSMVEHEMKMYKKNI</sequence>
<dbReference type="Gene3D" id="3.30.70.270">
    <property type="match status" value="1"/>
</dbReference>
<dbReference type="InterPro" id="IPR029787">
    <property type="entry name" value="Nucleotide_cyclase"/>
</dbReference>
<keyword evidence="6" id="KW-1185">Reference proteome</keyword>
<dbReference type="CDD" id="cd00077">
    <property type="entry name" value="HDc"/>
    <property type="match status" value="1"/>
</dbReference>
<feature type="domain" description="HD-GYP" evidence="4">
    <location>
        <begin position="484"/>
        <end position="683"/>
    </location>
</feature>
<dbReference type="SMART" id="SM00267">
    <property type="entry name" value="GGDEF"/>
    <property type="match status" value="1"/>
</dbReference>
<name>R7RPW6_9CLOT</name>
<feature type="transmembrane region" description="Helical" evidence="1">
    <location>
        <begin position="212"/>
        <end position="232"/>
    </location>
</feature>
<evidence type="ECO:0000313" key="6">
    <source>
        <dbReference type="Proteomes" id="UP000014923"/>
    </source>
</evidence>
<accession>R7RPW6</accession>
<dbReference type="SUPFAM" id="SSF55073">
    <property type="entry name" value="Nucleotide cyclase"/>
    <property type="match status" value="1"/>
</dbReference>
<organism evidence="5 6">
    <name type="scientific">Thermobrachium celere DSM 8682</name>
    <dbReference type="NCBI Taxonomy" id="941824"/>
    <lineage>
        <taxon>Bacteria</taxon>
        <taxon>Bacillati</taxon>
        <taxon>Bacillota</taxon>
        <taxon>Clostridia</taxon>
        <taxon>Eubacteriales</taxon>
        <taxon>Clostridiaceae</taxon>
        <taxon>Thermobrachium</taxon>
    </lineage>
</organism>
<dbReference type="InterPro" id="IPR037522">
    <property type="entry name" value="HD_GYP_dom"/>
</dbReference>
<dbReference type="InterPro" id="IPR043128">
    <property type="entry name" value="Rev_trsase/Diguanyl_cyclase"/>
</dbReference>
<feature type="transmembrane region" description="Helical" evidence="1">
    <location>
        <begin position="7"/>
        <end position="26"/>
    </location>
</feature>
<protein>
    <submittedName>
        <fullName evidence="5">Uncharacterized protein</fullName>
    </submittedName>
</protein>
<dbReference type="InterPro" id="IPR006675">
    <property type="entry name" value="HDIG_dom"/>
</dbReference>
<feature type="transmembrane region" description="Helical" evidence="1">
    <location>
        <begin position="253"/>
        <end position="275"/>
    </location>
</feature>
<dbReference type="AlphaFoldDB" id="R7RPW6"/>
<feature type="domain" description="HD" evidence="3">
    <location>
        <begin position="506"/>
        <end position="633"/>
    </location>
</feature>
<dbReference type="InterPro" id="IPR000160">
    <property type="entry name" value="GGDEF_dom"/>
</dbReference>
<dbReference type="PROSITE" id="PS51831">
    <property type="entry name" value="HD"/>
    <property type="match status" value="1"/>
</dbReference>
<dbReference type="SUPFAM" id="SSF109604">
    <property type="entry name" value="HD-domain/PDEase-like"/>
    <property type="match status" value="1"/>
</dbReference>
<dbReference type="NCBIfam" id="TIGR00277">
    <property type="entry name" value="HDIG"/>
    <property type="match status" value="1"/>
</dbReference>
<feature type="transmembrane region" description="Helical" evidence="1">
    <location>
        <begin position="90"/>
        <end position="108"/>
    </location>
</feature>
<evidence type="ECO:0000259" key="3">
    <source>
        <dbReference type="PROSITE" id="PS51831"/>
    </source>
</evidence>
<dbReference type="PROSITE" id="PS51832">
    <property type="entry name" value="HD_GYP"/>
    <property type="match status" value="1"/>
</dbReference>
<dbReference type="InterPro" id="IPR006674">
    <property type="entry name" value="HD_domain"/>
</dbReference>
<evidence type="ECO:0000259" key="2">
    <source>
        <dbReference type="PROSITE" id="PS50887"/>
    </source>
</evidence>